<organism evidence="9 10">
    <name type="scientific">Aspergillus glaucus CBS 516.65</name>
    <dbReference type="NCBI Taxonomy" id="1160497"/>
    <lineage>
        <taxon>Eukaryota</taxon>
        <taxon>Fungi</taxon>
        <taxon>Dikarya</taxon>
        <taxon>Ascomycota</taxon>
        <taxon>Pezizomycotina</taxon>
        <taxon>Eurotiomycetes</taxon>
        <taxon>Eurotiomycetidae</taxon>
        <taxon>Eurotiales</taxon>
        <taxon>Aspergillaceae</taxon>
        <taxon>Aspergillus</taxon>
        <taxon>Aspergillus subgen. Aspergillus</taxon>
    </lineage>
</organism>
<dbReference type="GO" id="GO:0016020">
    <property type="term" value="C:membrane"/>
    <property type="evidence" value="ECO:0007669"/>
    <property type="project" value="UniProtKB-SubCell"/>
</dbReference>
<feature type="domain" description="Rhodopsin" evidence="8">
    <location>
        <begin position="53"/>
        <end position="224"/>
    </location>
</feature>
<reference evidence="10" key="1">
    <citation type="journal article" date="2017" name="Genome Biol.">
        <title>Comparative genomics reveals high biological diversity and specific adaptations in the industrially and medically important fungal genus Aspergillus.</title>
        <authorList>
            <person name="de Vries R.P."/>
            <person name="Riley R."/>
            <person name="Wiebenga A."/>
            <person name="Aguilar-Osorio G."/>
            <person name="Amillis S."/>
            <person name="Uchima C.A."/>
            <person name="Anderluh G."/>
            <person name="Asadollahi M."/>
            <person name="Askin M."/>
            <person name="Barry K."/>
            <person name="Battaglia E."/>
            <person name="Bayram O."/>
            <person name="Benocci T."/>
            <person name="Braus-Stromeyer S.A."/>
            <person name="Caldana C."/>
            <person name="Canovas D."/>
            <person name="Cerqueira G.C."/>
            <person name="Chen F."/>
            <person name="Chen W."/>
            <person name="Choi C."/>
            <person name="Clum A."/>
            <person name="Dos Santos R.A."/>
            <person name="Damasio A.R."/>
            <person name="Diallinas G."/>
            <person name="Emri T."/>
            <person name="Fekete E."/>
            <person name="Flipphi M."/>
            <person name="Freyberg S."/>
            <person name="Gallo A."/>
            <person name="Gournas C."/>
            <person name="Habgood R."/>
            <person name="Hainaut M."/>
            <person name="Harispe M.L."/>
            <person name="Henrissat B."/>
            <person name="Hilden K.S."/>
            <person name="Hope R."/>
            <person name="Hossain A."/>
            <person name="Karabika E."/>
            <person name="Karaffa L."/>
            <person name="Karanyi Z."/>
            <person name="Krasevec N."/>
            <person name="Kuo A."/>
            <person name="Kusch H."/>
            <person name="LaButti K."/>
            <person name="Lagendijk E.L."/>
            <person name="Lapidus A."/>
            <person name="Levasseur A."/>
            <person name="Lindquist E."/>
            <person name="Lipzen A."/>
            <person name="Logrieco A.F."/>
            <person name="MacCabe A."/>
            <person name="Maekelae M.R."/>
            <person name="Malavazi I."/>
            <person name="Melin P."/>
            <person name="Meyer V."/>
            <person name="Mielnichuk N."/>
            <person name="Miskei M."/>
            <person name="Molnar A.P."/>
            <person name="Mule G."/>
            <person name="Ngan C.Y."/>
            <person name="Orejas M."/>
            <person name="Orosz E."/>
            <person name="Ouedraogo J.P."/>
            <person name="Overkamp K.M."/>
            <person name="Park H.-S."/>
            <person name="Perrone G."/>
            <person name="Piumi F."/>
            <person name="Punt P.J."/>
            <person name="Ram A.F."/>
            <person name="Ramon A."/>
            <person name="Rauscher S."/>
            <person name="Record E."/>
            <person name="Riano-Pachon D.M."/>
            <person name="Robert V."/>
            <person name="Roehrig J."/>
            <person name="Ruller R."/>
            <person name="Salamov A."/>
            <person name="Salih N.S."/>
            <person name="Samson R.A."/>
            <person name="Sandor E."/>
            <person name="Sanguinetti M."/>
            <person name="Schuetze T."/>
            <person name="Sepcic K."/>
            <person name="Shelest E."/>
            <person name="Sherlock G."/>
            <person name="Sophianopoulou V."/>
            <person name="Squina F.M."/>
            <person name="Sun H."/>
            <person name="Susca A."/>
            <person name="Todd R.B."/>
            <person name="Tsang A."/>
            <person name="Unkles S.E."/>
            <person name="van de Wiele N."/>
            <person name="van Rossen-Uffink D."/>
            <person name="Oliveira J.V."/>
            <person name="Vesth T.C."/>
            <person name="Visser J."/>
            <person name="Yu J.-H."/>
            <person name="Zhou M."/>
            <person name="Andersen M.R."/>
            <person name="Archer D.B."/>
            <person name="Baker S.E."/>
            <person name="Benoit I."/>
            <person name="Brakhage A.A."/>
            <person name="Braus G.H."/>
            <person name="Fischer R."/>
            <person name="Frisvad J.C."/>
            <person name="Goldman G.H."/>
            <person name="Houbraken J."/>
            <person name="Oakley B."/>
            <person name="Pocsi I."/>
            <person name="Scazzocchio C."/>
            <person name="Seiboth B."/>
            <person name="vanKuyk P.A."/>
            <person name="Wortman J."/>
            <person name="Dyer P.S."/>
            <person name="Grigoriev I.V."/>
        </authorList>
    </citation>
    <scope>NUCLEOTIDE SEQUENCE [LARGE SCALE GENOMIC DNA]</scope>
    <source>
        <strain evidence="10">CBS 516.65</strain>
    </source>
</reference>
<dbReference type="Pfam" id="PF20684">
    <property type="entry name" value="Fung_rhodopsin"/>
    <property type="match status" value="1"/>
</dbReference>
<comment type="similarity">
    <text evidence="5">Belongs to the SAT4 family.</text>
</comment>
<sequence>MEESRASGDVDIGTGIFIGCWFLTATAGIALILRYALKTWVCWFLPRTFIPDKVWGLEDLLVFAGYGFDIIQMTTVELSSQWGLGRPFQYLEPFEQSRVLRYGHISQPFGVTAGMISRTGMAWTLLTCFTNRRMRLSILACIVVQVVVNSVVVLQTVLQCGPYPYFPANRLEYFHYMWDALPADGSVKCQSLSVQMIIAFVQGGVNATVDFLLAAIAVIEIWQFFFQVLRQNPGVSFLSQFRDIGGSVRVRRALQTLAISGILLLAGAASIVKAYHLKSSDDRSGFPYNMVDSILGAKIENSSILLASCAHTTHLLRVLISYYREGQYTGYFSDNNRAMEMRHCRDKSVSTVDSDITLNDMGYYRQSFFGQSFPRRYESQACRATPPTHVLNDCVTVVTDFIVEVNKRQSRALHSSGGQFQPGRESLKDEEARMERYI</sequence>
<keyword evidence="10" id="KW-1185">Reference proteome</keyword>
<feature type="transmembrane region" description="Helical" evidence="7">
    <location>
        <begin position="211"/>
        <end position="229"/>
    </location>
</feature>
<dbReference type="AlphaFoldDB" id="A0A1L9VVR7"/>
<evidence type="ECO:0000256" key="3">
    <source>
        <dbReference type="ARBA" id="ARBA00022989"/>
    </source>
</evidence>
<keyword evidence="2 7" id="KW-0812">Transmembrane</keyword>
<evidence type="ECO:0000256" key="2">
    <source>
        <dbReference type="ARBA" id="ARBA00022692"/>
    </source>
</evidence>
<feature type="transmembrane region" description="Helical" evidence="7">
    <location>
        <begin position="250"/>
        <end position="272"/>
    </location>
</feature>
<keyword evidence="3 7" id="KW-1133">Transmembrane helix</keyword>
<evidence type="ECO:0000256" key="1">
    <source>
        <dbReference type="ARBA" id="ARBA00004141"/>
    </source>
</evidence>
<feature type="transmembrane region" description="Helical" evidence="7">
    <location>
        <begin position="12"/>
        <end position="37"/>
    </location>
</feature>
<dbReference type="GeneID" id="34466291"/>
<gene>
    <name evidence="9" type="ORF">ASPGLDRAFT_79685</name>
</gene>
<dbReference type="EMBL" id="KV878890">
    <property type="protein sequence ID" value="OJJ87995.1"/>
    <property type="molecule type" value="Genomic_DNA"/>
</dbReference>
<proteinExistence type="inferred from homology"/>
<evidence type="ECO:0000256" key="5">
    <source>
        <dbReference type="ARBA" id="ARBA00038359"/>
    </source>
</evidence>
<dbReference type="OrthoDB" id="4506280at2759"/>
<keyword evidence="4 7" id="KW-0472">Membrane</keyword>
<evidence type="ECO:0000313" key="10">
    <source>
        <dbReference type="Proteomes" id="UP000184300"/>
    </source>
</evidence>
<accession>A0A1L9VVR7</accession>
<protein>
    <recommendedName>
        <fullName evidence="8">Rhodopsin domain-containing protein</fullName>
    </recommendedName>
</protein>
<evidence type="ECO:0000256" key="7">
    <source>
        <dbReference type="SAM" id="Phobius"/>
    </source>
</evidence>
<dbReference type="PANTHER" id="PTHR33048:SF129">
    <property type="entry name" value="INTEGRAL MEMBRANE PROTEIN-RELATED"/>
    <property type="match status" value="1"/>
</dbReference>
<evidence type="ECO:0000313" key="9">
    <source>
        <dbReference type="EMBL" id="OJJ87995.1"/>
    </source>
</evidence>
<dbReference type="Proteomes" id="UP000184300">
    <property type="component" value="Unassembled WGS sequence"/>
</dbReference>
<dbReference type="InterPro" id="IPR049326">
    <property type="entry name" value="Rhodopsin_dom_fungi"/>
</dbReference>
<dbReference type="InterPro" id="IPR052337">
    <property type="entry name" value="SAT4-like"/>
</dbReference>
<evidence type="ECO:0000256" key="6">
    <source>
        <dbReference type="SAM" id="MobiDB-lite"/>
    </source>
</evidence>
<evidence type="ECO:0000259" key="8">
    <source>
        <dbReference type="Pfam" id="PF20684"/>
    </source>
</evidence>
<dbReference type="RefSeq" id="XP_022404678.1">
    <property type="nucleotide sequence ID" value="XM_022550031.1"/>
</dbReference>
<dbReference type="PANTHER" id="PTHR33048">
    <property type="entry name" value="PTH11-LIKE INTEGRAL MEMBRANE PROTEIN (AFU_ORTHOLOGUE AFUA_5G11245)"/>
    <property type="match status" value="1"/>
</dbReference>
<feature type="transmembrane region" description="Helical" evidence="7">
    <location>
        <begin position="136"/>
        <end position="158"/>
    </location>
</feature>
<feature type="compositionally biased region" description="Basic and acidic residues" evidence="6">
    <location>
        <begin position="425"/>
        <end position="438"/>
    </location>
</feature>
<dbReference type="VEuPathDB" id="FungiDB:ASPGLDRAFT_79685"/>
<name>A0A1L9VVR7_ASPGL</name>
<comment type="subcellular location">
    <subcellularLocation>
        <location evidence="1">Membrane</location>
        <topology evidence="1">Multi-pass membrane protein</topology>
    </subcellularLocation>
</comment>
<feature type="region of interest" description="Disordered" evidence="6">
    <location>
        <begin position="413"/>
        <end position="438"/>
    </location>
</feature>
<evidence type="ECO:0000256" key="4">
    <source>
        <dbReference type="ARBA" id="ARBA00023136"/>
    </source>
</evidence>